<proteinExistence type="predicted"/>
<feature type="transmembrane region" description="Helical" evidence="2">
    <location>
        <begin position="2143"/>
        <end position="2163"/>
    </location>
</feature>
<dbReference type="InterPro" id="IPR016024">
    <property type="entry name" value="ARM-type_fold"/>
</dbReference>
<evidence type="ECO:0000313" key="3">
    <source>
        <dbReference type="EMBL" id="TMW55770.1"/>
    </source>
</evidence>
<keyword evidence="2" id="KW-0812">Transmembrane</keyword>
<accession>A0A8K1FA04</accession>
<dbReference type="EMBL" id="SPLM01000147">
    <property type="protein sequence ID" value="TMW55770.1"/>
    <property type="molecule type" value="Genomic_DNA"/>
</dbReference>
<feature type="transmembrane region" description="Helical" evidence="2">
    <location>
        <begin position="2019"/>
        <end position="2042"/>
    </location>
</feature>
<dbReference type="SUPFAM" id="SSF48371">
    <property type="entry name" value="ARM repeat"/>
    <property type="match status" value="1"/>
</dbReference>
<sequence length="2197" mass="244883">MFVTPENQQLLSDVFASLCREFPDNSDAGNVLQQLVALVIQLDIVAVIDGGVLVESICLAIQSRGSQAFFAPCCARVYATCRLSLTQALTIGEMKSIGALLNTLATSHRGIRQFLSSHASGCVGLIVRVLGGFLETTVESSGEPPRQVDEDSTCAVEEDDSFGVLKARVLSPTDAEKYILKVTLGSKIFISNYTDEVYEEFMRCLLLLLQPWTDSWERYGCPCKSEAGCMRCDPCDLIAKVHGVQFLLRLLIAKRVLVASNNLGLGYFIEASGLNAPRITLMAIEVLKIISSNGLCRLDMLRHASWDLWWLSWLIARSEPGALLPIGPAADVTITTLTMLGHLCAEAVVKEFLLDRRTYILVLFSYIDPQRPVMFQRAALFIISRLVEDPRIAKDRLFQEMINPLIAHSSATSGTLERRQRLISFINDALRSTPALIKRLKMHEIVPVLEEQICLSGSAGAGYELLYLLCWSSLDNASWLALNAFCHGDVQALLKLFVRFDAALDMRDGIQQLGVDFSRVLTQVTSDLIVAIRMADAAVVATCAEFMCIVLRPRADGSRSMTASKVASALSGRSILEAVLRDLHRCDALVHVLLRCVASICLGDTTRAEVAAKTIVQGPSSRSEALKGAQRLCRERQLVYNAKRVVCCSSCSGSSKAQLLFALVEVVDSDIAACAAISRLPTGDTNHILEAVLCRLADDQGDVTAELLIAGFRFVISIVETARDDEESTIAIQLLCDFVLVPEGKTLAITYPVVISRLSSWLQKRDPKLVAAAASAIKHLVVIPVGFDRTAEQAILSAVAHAFFVSHYPTPDSIHNVHQFRSTRVVKCTGRVLIADKARGSEHAFVILHFVVRDSTHQSLREFQSRHILRPSISNEGFEHTILLEDEAAFVTCETVVRLDGLNPPRRNNRRRSSVTCKTSLFLDLNTPSAFAIVDGHAHTIQVEMIQSDHILDTNALGLLGRVLAHPDSPRQVVQEVATVVAQLSKSHAIFCDDALVRLKWHVLAALDATWQDPRRLNAQGMDLTCLNALTQWFWQGKVSVSHFRKSAPHVLDLVRWMRSCAFIEKPVSPNPTQDNQGVKHTPTLSSSCFLSALMEWIAVMEVDLLTENCINTLFVENADVLLAMCTQFYPQRSAVASFFMLAATVVRVNRVHCEVFARKHVVKTLFQLLTGAIADIRDENTAYAAETLQFAARVAAKISRSDIAADKFLRHNGLVFMGLIAFSIYSSVTWSTTTFPTAAAENLVLACAFLCEAHDKSRPVQWFAERPSANALSAIEILVLFLGRSGDLSTEAPTSSIERTAATILRSLIERWPSRMEFEATLLHLVHQNDHVSRSSGAFRPAHAYFVRGLQRCIILTARDFYSDLNVVRRTYSAAISVSVRTGVTPLKCRNVFASFDRDYMSQAIKNPTADDGRTASWRAVAMKWSLPGTSARHDNLTDDGDQNLTSDAVVLEELHVALRFVLDHRLLVEALVENRKKALLRGITAANQNAKILVDLDASYYNDLFQQLHQLFTELPRFLQRMERLQSRRDSAETILNNLERLLKRITSKHELRGVTATGVGVTQDAKSYMDTFRVMKRDVTGALATALETPDAMDRISRAIVAAEYVWRRVVGPDSLATFMIGVKDTESLWVKIWGYLVMIRGFCRRPGSVVMAAWGKFYGALGKMMTIFSDDTQKPRNMSTNMLDEGEIKKKDSQLVLQVSSSDRRELAERYGVAMNDVVISDVPFTGLESLLDHYGFVSLGVKKAMSLLNIDELRDEVSTLMSVVRISSSHSNRFIRKMKIVMLFLAFWRQEDLERDLKNDAWRKAFDSSQERDDYFLSYHLHRAFSELLRVWMPENGTLGLSLWHWRAYSLGGGLICILLSTLCTLISASLYIRNQVMTTIVYVYIGSVFVLVAVSMVSITQKHFVLQERNRFRLQPIGLYYQNVLAVITILVDIVQLNSITFDPTINWNQSDQIPKLIQWLSETGIAQMRVEQVELKALLTGIVLFIWFFVLKCPNKFQESSPFLNRVVTKDLPFVLNSLLYMGFISIFFSFLSCIDCRGAYGYLFAKCDTSPDSPPFLLSHHNISCWTLSHTPYAFLGLWGITFFLPIGILAQGMSQVLFQEETVDIKYAPIVVLVSQLIKAMAATARAFFTFNPIALASLALVGNGVLFLLMVYLESASLWYIKLIKSGIFAASCWSALCAIREISHNR</sequence>
<dbReference type="OrthoDB" id="101608at2759"/>
<reference evidence="3" key="1">
    <citation type="submission" date="2019-03" db="EMBL/GenBank/DDBJ databases">
        <title>Long read genome sequence of the mycoparasitic Pythium oligandrum ATCC 38472 isolated from sugarbeet rhizosphere.</title>
        <authorList>
            <person name="Gaulin E."/>
        </authorList>
    </citation>
    <scope>NUCLEOTIDE SEQUENCE</scope>
    <source>
        <strain evidence="3">ATCC 38472_TT</strain>
    </source>
</reference>
<evidence type="ECO:0000313" key="4">
    <source>
        <dbReference type="Proteomes" id="UP000794436"/>
    </source>
</evidence>
<comment type="caution">
    <text evidence="3">The sequence shown here is derived from an EMBL/GenBank/DDBJ whole genome shotgun (WGS) entry which is preliminary data.</text>
</comment>
<dbReference type="Proteomes" id="UP000794436">
    <property type="component" value="Unassembled WGS sequence"/>
</dbReference>
<feature type="transmembrane region" description="Helical" evidence="2">
    <location>
        <begin position="1853"/>
        <end position="1878"/>
    </location>
</feature>
<feature type="transmembrane region" description="Helical" evidence="2">
    <location>
        <begin position="2114"/>
        <end position="2131"/>
    </location>
</feature>
<feature type="transmembrane region" description="Helical" evidence="2">
    <location>
        <begin position="1982"/>
        <end position="1999"/>
    </location>
</feature>
<keyword evidence="4" id="KW-1185">Reference proteome</keyword>
<keyword evidence="2" id="KW-1133">Transmembrane helix</keyword>
<keyword evidence="2" id="KW-0472">Membrane</keyword>
<keyword evidence="1" id="KW-0175">Coiled coil</keyword>
<evidence type="ECO:0000256" key="2">
    <source>
        <dbReference type="SAM" id="Phobius"/>
    </source>
</evidence>
<evidence type="ECO:0000256" key="1">
    <source>
        <dbReference type="SAM" id="Coils"/>
    </source>
</evidence>
<organism evidence="3 4">
    <name type="scientific">Pythium oligandrum</name>
    <name type="common">Mycoparasitic fungus</name>
    <dbReference type="NCBI Taxonomy" id="41045"/>
    <lineage>
        <taxon>Eukaryota</taxon>
        <taxon>Sar</taxon>
        <taxon>Stramenopiles</taxon>
        <taxon>Oomycota</taxon>
        <taxon>Peronosporomycetes</taxon>
        <taxon>Pythiales</taxon>
        <taxon>Pythiaceae</taxon>
        <taxon>Pythium</taxon>
    </lineage>
</organism>
<feature type="coiled-coil region" evidence="1">
    <location>
        <begin position="1524"/>
        <end position="1551"/>
    </location>
</feature>
<protein>
    <submittedName>
        <fullName evidence="3">Uncharacterized protein</fullName>
    </submittedName>
</protein>
<feature type="transmembrane region" description="Helical" evidence="2">
    <location>
        <begin position="2081"/>
        <end position="2102"/>
    </location>
</feature>
<gene>
    <name evidence="3" type="ORF">Poli38472_010652</name>
</gene>
<name>A0A8K1FA04_PYTOL</name>
<feature type="transmembrane region" description="Helical" evidence="2">
    <location>
        <begin position="2169"/>
        <end position="2190"/>
    </location>
</feature>
<feature type="transmembrane region" description="Helical" evidence="2">
    <location>
        <begin position="1885"/>
        <end position="1905"/>
    </location>
</feature>
<feature type="transmembrane region" description="Helical" evidence="2">
    <location>
        <begin position="1925"/>
        <end position="1943"/>
    </location>
</feature>